<protein>
    <submittedName>
        <fullName evidence="1">Uncharacterized protein</fullName>
    </submittedName>
</protein>
<organism evidence="1">
    <name type="scientific">hydrothermal vent metagenome</name>
    <dbReference type="NCBI Taxonomy" id="652676"/>
    <lineage>
        <taxon>unclassified sequences</taxon>
        <taxon>metagenomes</taxon>
        <taxon>ecological metagenomes</taxon>
    </lineage>
</organism>
<name>A0A3B0TFB9_9ZZZZ</name>
<sequence>MSRCFNGSDSSLTAVPDAKRALELTKKNKAYYMSGRLSQLLGVYNELIALDNERAKVYYDEAMAFYRRTSFFYSKRNEYDIIFNLGDLERKEETSKLH</sequence>
<evidence type="ECO:0000313" key="1">
    <source>
        <dbReference type="EMBL" id="VAW15590.1"/>
    </source>
</evidence>
<reference evidence="1" key="1">
    <citation type="submission" date="2018-06" db="EMBL/GenBank/DDBJ databases">
        <authorList>
            <person name="Zhirakovskaya E."/>
        </authorList>
    </citation>
    <scope>NUCLEOTIDE SEQUENCE</scope>
</reference>
<accession>A0A3B0TFB9</accession>
<proteinExistence type="predicted"/>
<dbReference type="AlphaFoldDB" id="A0A3B0TFB9"/>
<gene>
    <name evidence="1" type="ORF">MNBD_BACTEROID03-1894</name>
</gene>
<dbReference type="EMBL" id="UOEL01000126">
    <property type="protein sequence ID" value="VAW15590.1"/>
    <property type="molecule type" value="Genomic_DNA"/>
</dbReference>